<keyword evidence="3" id="KW-0547">Nucleotide-binding</keyword>
<dbReference type="InterPro" id="IPR003439">
    <property type="entry name" value="ABC_transporter-like_ATP-bd"/>
</dbReference>
<dbReference type="GO" id="GO:0015421">
    <property type="term" value="F:ABC-type oligopeptide transporter activity"/>
    <property type="evidence" value="ECO:0007669"/>
    <property type="project" value="TreeGrafter"/>
</dbReference>
<protein>
    <submittedName>
        <fullName evidence="9">ABC transporter ATP-binding protein</fullName>
    </submittedName>
</protein>
<evidence type="ECO:0000313" key="9">
    <source>
        <dbReference type="EMBL" id="TCC36292.1"/>
    </source>
</evidence>
<dbReference type="InterPro" id="IPR027417">
    <property type="entry name" value="P-loop_NTPase"/>
</dbReference>
<evidence type="ECO:0000256" key="6">
    <source>
        <dbReference type="ARBA" id="ARBA00023136"/>
    </source>
</evidence>
<evidence type="ECO:0000256" key="7">
    <source>
        <dbReference type="SAM" id="Phobius"/>
    </source>
</evidence>
<dbReference type="SUPFAM" id="SSF90123">
    <property type="entry name" value="ABC transporter transmembrane region"/>
    <property type="match status" value="1"/>
</dbReference>
<feature type="transmembrane region" description="Helical" evidence="7">
    <location>
        <begin position="274"/>
        <end position="294"/>
    </location>
</feature>
<dbReference type="PANTHER" id="PTHR43394:SF1">
    <property type="entry name" value="ATP-BINDING CASSETTE SUB-FAMILY B MEMBER 10, MITOCHONDRIAL"/>
    <property type="match status" value="1"/>
</dbReference>
<name>A0A4V2M4K7_9ACTN</name>
<keyword evidence="5 7" id="KW-1133">Transmembrane helix</keyword>
<dbReference type="Pfam" id="PF00005">
    <property type="entry name" value="ABC_tran"/>
    <property type="match status" value="1"/>
</dbReference>
<dbReference type="EMBL" id="SJKC01000003">
    <property type="protein sequence ID" value="TCC36292.1"/>
    <property type="molecule type" value="Genomic_DNA"/>
</dbReference>
<feature type="transmembrane region" description="Helical" evidence="7">
    <location>
        <begin position="158"/>
        <end position="177"/>
    </location>
</feature>
<comment type="caution">
    <text evidence="9">The sequence shown here is derived from an EMBL/GenBank/DDBJ whole genome shotgun (WGS) entry which is preliminary data.</text>
</comment>
<evidence type="ECO:0000256" key="5">
    <source>
        <dbReference type="ARBA" id="ARBA00022989"/>
    </source>
</evidence>
<dbReference type="Gene3D" id="3.40.50.300">
    <property type="entry name" value="P-loop containing nucleotide triphosphate hydrolases"/>
    <property type="match status" value="1"/>
</dbReference>
<feature type="transmembrane region" description="Helical" evidence="7">
    <location>
        <begin position="300"/>
        <end position="319"/>
    </location>
</feature>
<evidence type="ECO:0000313" key="10">
    <source>
        <dbReference type="Proteomes" id="UP000294225"/>
    </source>
</evidence>
<dbReference type="Proteomes" id="UP000294225">
    <property type="component" value="Unassembled WGS sequence"/>
</dbReference>
<keyword evidence="4 9" id="KW-0067">ATP-binding</keyword>
<evidence type="ECO:0000256" key="1">
    <source>
        <dbReference type="ARBA" id="ARBA00004651"/>
    </source>
</evidence>
<dbReference type="PROSITE" id="PS00211">
    <property type="entry name" value="ABC_TRANSPORTER_1"/>
    <property type="match status" value="1"/>
</dbReference>
<dbReference type="InterPro" id="IPR003593">
    <property type="entry name" value="AAA+_ATPase"/>
</dbReference>
<dbReference type="InterPro" id="IPR017871">
    <property type="entry name" value="ABC_transporter-like_CS"/>
</dbReference>
<evidence type="ECO:0000256" key="2">
    <source>
        <dbReference type="ARBA" id="ARBA00022692"/>
    </source>
</evidence>
<dbReference type="GO" id="GO:0005886">
    <property type="term" value="C:plasma membrane"/>
    <property type="evidence" value="ECO:0007669"/>
    <property type="project" value="UniProtKB-SubCell"/>
</dbReference>
<feature type="transmembrane region" description="Helical" evidence="7">
    <location>
        <begin position="78"/>
        <end position="96"/>
    </location>
</feature>
<feature type="transmembrane region" description="Helical" evidence="7">
    <location>
        <begin position="183"/>
        <end position="201"/>
    </location>
</feature>
<gene>
    <name evidence="9" type="ORF">E0H92_26940</name>
</gene>
<dbReference type="Gene3D" id="1.20.1560.10">
    <property type="entry name" value="ABC transporter type 1, transmembrane domain"/>
    <property type="match status" value="1"/>
</dbReference>
<comment type="subcellular location">
    <subcellularLocation>
        <location evidence="1">Cell membrane</location>
        <topology evidence="1">Multi-pass membrane protein</topology>
    </subcellularLocation>
</comment>
<dbReference type="SMART" id="SM00382">
    <property type="entry name" value="AAA"/>
    <property type="match status" value="1"/>
</dbReference>
<evidence type="ECO:0000256" key="3">
    <source>
        <dbReference type="ARBA" id="ARBA00022741"/>
    </source>
</evidence>
<dbReference type="PANTHER" id="PTHR43394">
    <property type="entry name" value="ATP-DEPENDENT PERMEASE MDL1, MITOCHONDRIAL"/>
    <property type="match status" value="1"/>
</dbReference>
<keyword evidence="2 7" id="KW-0812">Transmembrane</keyword>
<evidence type="ECO:0000259" key="8">
    <source>
        <dbReference type="PROSITE" id="PS50893"/>
    </source>
</evidence>
<feature type="domain" description="ABC transporter" evidence="8">
    <location>
        <begin position="367"/>
        <end position="611"/>
    </location>
</feature>
<dbReference type="GO" id="GO:0016887">
    <property type="term" value="F:ATP hydrolysis activity"/>
    <property type="evidence" value="ECO:0007669"/>
    <property type="project" value="InterPro"/>
</dbReference>
<keyword evidence="6 7" id="KW-0472">Membrane</keyword>
<dbReference type="PROSITE" id="PS50893">
    <property type="entry name" value="ABC_TRANSPORTER_2"/>
    <property type="match status" value="1"/>
</dbReference>
<dbReference type="InterPro" id="IPR039421">
    <property type="entry name" value="Type_1_exporter"/>
</dbReference>
<dbReference type="InterPro" id="IPR036640">
    <property type="entry name" value="ABC1_TM_sf"/>
</dbReference>
<dbReference type="RefSeq" id="WP_131498118.1">
    <property type="nucleotide sequence ID" value="NZ_SJKC01000003.1"/>
</dbReference>
<sequence>MRLVDSGTGTSPTSLHRLAYREHVAERLRILRLLRHARRRDLIGLITVLAGKAAGPPAAAIVTGTVVTQVGAAGGTGWGLALVALLAVTLLAINLMDSLRELFHLAVSQRIDGWVRTQVRAIALAPADIVHLEGQDFQDDASRASAPNDWWVRSPGHAALGLIQLAAQMIGALMAAGVLALHFPVLAAGLLGASLLVRAVVRRQWMQLARVEESLARDGRRVQYWTSLAAGMETAKEIRMFGLADWVVHGWLRVRLDTASKVWAIHRRMLRRQAVPVLLGGGSALAALLVPGLAAADGSLSVGALATCLVAAWAIFTAADFGESVDIERGTRSMRALERLTAGYGPVRPLSVVRTAEPARESAAPTVVFDDVQFRYQGSSDRPVLNGLNLRIEPGRVLAVVGRNGVGKTTLTKVLAGLYVPTAGRVLVNGAGLPDLDIAAWRRQVSVIFQDFVRYPASVRDNITLSVPERPIDHGLVEQSLLQAGAHEVVDRLPRGLDTPLWRGGDHGRDLSGGQWQKLAIARVLYAVAQGRQLIVLDEPTAHLDVRAEATFYQDVVAAAKGVSVVLISHRLSTVRHADHIVLLAEGRVSESGTHEELLARGGRYADLFRLQAARFGSDESDDAAVSE</sequence>
<dbReference type="AlphaFoldDB" id="A0A4V2M4K7"/>
<reference evidence="9 10" key="1">
    <citation type="submission" date="2019-02" db="EMBL/GenBank/DDBJ databases">
        <title>Kribbella capetownensis sp. nov. and Kribbella speibonae sp. nov., isolated from soil.</title>
        <authorList>
            <person name="Curtis S.M."/>
            <person name="Norton I."/>
            <person name="Everest G.J."/>
            <person name="Meyers P.R."/>
        </authorList>
    </citation>
    <scope>NUCLEOTIDE SEQUENCE [LARGE SCALE GENOMIC DNA]</scope>
    <source>
        <strain evidence="9 10">YM55</strain>
    </source>
</reference>
<evidence type="ECO:0000256" key="4">
    <source>
        <dbReference type="ARBA" id="ARBA00022840"/>
    </source>
</evidence>
<accession>A0A4V2M4K7</accession>
<organism evidence="9 10">
    <name type="scientific">Kribbella speibonae</name>
    <dbReference type="NCBI Taxonomy" id="1572660"/>
    <lineage>
        <taxon>Bacteria</taxon>
        <taxon>Bacillati</taxon>
        <taxon>Actinomycetota</taxon>
        <taxon>Actinomycetes</taxon>
        <taxon>Propionibacteriales</taxon>
        <taxon>Kribbellaceae</taxon>
        <taxon>Kribbella</taxon>
    </lineage>
</organism>
<dbReference type="GO" id="GO:0005524">
    <property type="term" value="F:ATP binding"/>
    <property type="evidence" value="ECO:0007669"/>
    <property type="project" value="UniProtKB-KW"/>
</dbReference>
<proteinExistence type="predicted"/>
<dbReference type="SUPFAM" id="SSF52540">
    <property type="entry name" value="P-loop containing nucleoside triphosphate hydrolases"/>
    <property type="match status" value="1"/>
</dbReference>
<feature type="transmembrane region" description="Helical" evidence="7">
    <location>
        <begin position="42"/>
        <end position="66"/>
    </location>
</feature>